<feature type="domain" description="Large ribosomal subunit protein bL25 L25" evidence="7">
    <location>
        <begin position="6"/>
        <end position="92"/>
    </location>
</feature>
<dbReference type="NCBIfam" id="TIGR00731">
    <property type="entry name" value="bL25_bact_ctc"/>
    <property type="match status" value="1"/>
</dbReference>
<evidence type="ECO:0000256" key="2">
    <source>
        <dbReference type="ARBA" id="ARBA00022884"/>
    </source>
</evidence>
<evidence type="ECO:0000256" key="1">
    <source>
        <dbReference type="ARBA" id="ARBA00022730"/>
    </source>
</evidence>
<evidence type="ECO:0000313" key="10">
    <source>
        <dbReference type="Proteomes" id="UP000176451"/>
    </source>
</evidence>
<sequence length="247" mass="27510">MEKIELKAKKRDIIGKKVKQLREKGQIPAVMYGSQEEALNLTLDKLEFEHVFEKAGSSSLVDLKIDDKEAVKVLIHEPQLHPVLDQPLHVDLYKVKMTKKISTEIPLEFIGESIAVKDLEGNLLTNKDTVEVECLPGDLIQKIDVDISVLKTFEDLIHVKDLVVPKEIEILDDPEEIVAQVTPPRSEEELKEMEKEAAADAEKAGIEKMEATAEAEKAEKETEKAAEEGAESPAPNANAEKSAEENK</sequence>
<dbReference type="InterPro" id="IPR020930">
    <property type="entry name" value="Ribosomal_uL5_bac-type"/>
</dbReference>
<reference evidence="9 10" key="1">
    <citation type="journal article" date="2016" name="Nat. Commun.">
        <title>Thousands of microbial genomes shed light on interconnected biogeochemical processes in an aquifer system.</title>
        <authorList>
            <person name="Anantharaman K."/>
            <person name="Brown C.T."/>
            <person name="Hug L.A."/>
            <person name="Sharon I."/>
            <person name="Castelle C.J."/>
            <person name="Probst A.J."/>
            <person name="Thomas B.C."/>
            <person name="Singh A."/>
            <person name="Wilkins M.J."/>
            <person name="Karaoz U."/>
            <person name="Brodie E.L."/>
            <person name="Williams K.H."/>
            <person name="Hubbard S.S."/>
            <person name="Banfield J.F."/>
        </authorList>
    </citation>
    <scope>NUCLEOTIDE SEQUENCE [LARGE SCALE GENOMIC DNA]</scope>
</reference>
<dbReference type="GO" id="GO:0022625">
    <property type="term" value="C:cytosolic large ribosomal subunit"/>
    <property type="evidence" value="ECO:0007669"/>
    <property type="project" value="TreeGrafter"/>
</dbReference>
<dbReference type="InterPro" id="IPR020056">
    <property type="entry name" value="Rbsml_bL25/Gln-tRNA_synth_N"/>
</dbReference>
<dbReference type="InterPro" id="IPR037121">
    <property type="entry name" value="Ribosomal_bL25_C"/>
</dbReference>
<dbReference type="PANTHER" id="PTHR33284:SF1">
    <property type="entry name" value="RIBOSOMAL PROTEIN L25_GLN-TRNA SYNTHETASE, ANTI-CODON-BINDING DOMAIN-CONTAINING PROTEIN"/>
    <property type="match status" value="1"/>
</dbReference>
<name>A0A1F5EKL0_9BACT</name>
<accession>A0A1F5EKL0</accession>
<evidence type="ECO:0000313" key="9">
    <source>
        <dbReference type="EMBL" id="OGD67870.1"/>
    </source>
</evidence>
<keyword evidence="2 5" id="KW-0694">RNA-binding</keyword>
<evidence type="ECO:0000259" key="7">
    <source>
        <dbReference type="Pfam" id="PF01386"/>
    </source>
</evidence>
<comment type="function">
    <text evidence="5">This is one of the proteins that binds to the 5S RNA in the ribosome where it forms part of the central protuberance.</text>
</comment>
<evidence type="ECO:0000256" key="3">
    <source>
        <dbReference type="ARBA" id="ARBA00022980"/>
    </source>
</evidence>
<dbReference type="Pfam" id="PF14693">
    <property type="entry name" value="Ribosomal_TL5_C"/>
    <property type="match status" value="1"/>
</dbReference>
<comment type="subunit">
    <text evidence="5">Part of the 50S ribosomal subunit; part of the 5S rRNA/L5/L18/L25 subcomplex. Contacts the 5S rRNA. Binds to the 5S rRNA independently of L5 and L18.</text>
</comment>
<dbReference type="CDD" id="cd00495">
    <property type="entry name" value="Ribosomal_L25_TL5_CTC"/>
    <property type="match status" value="1"/>
</dbReference>
<dbReference type="InterPro" id="IPR001021">
    <property type="entry name" value="Ribosomal_bL25_long"/>
</dbReference>
<protein>
    <recommendedName>
        <fullName evidence="5">Large ribosomal subunit protein bL25</fullName>
    </recommendedName>
    <alternativeName>
        <fullName evidence="5">General stress protein CTC</fullName>
    </alternativeName>
</protein>
<dbReference type="InterPro" id="IPR020057">
    <property type="entry name" value="Ribosomal_bL25_b-dom"/>
</dbReference>
<gene>
    <name evidence="5" type="primary">rplY</name>
    <name evidence="5" type="synonym">ctc</name>
    <name evidence="9" type="ORF">A3F08_00435</name>
</gene>
<proteinExistence type="inferred from homology"/>
<dbReference type="Gene3D" id="2.40.240.10">
    <property type="entry name" value="Ribosomal Protein L25, Chain P"/>
    <property type="match status" value="1"/>
</dbReference>
<evidence type="ECO:0000259" key="8">
    <source>
        <dbReference type="Pfam" id="PF14693"/>
    </source>
</evidence>
<organism evidence="9 10">
    <name type="scientific">Candidatus Berkelbacteria bacterium RIFCSPHIGHO2_12_FULL_36_9</name>
    <dbReference type="NCBI Taxonomy" id="1797469"/>
    <lineage>
        <taxon>Bacteria</taxon>
        <taxon>Candidatus Berkelbacteria</taxon>
    </lineage>
</organism>
<evidence type="ECO:0000256" key="4">
    <source>
        <dbReference type="ARBA" id="ARBA00023274"/>
    </source>
</evidence>
<dbReference type="EMBL" id="MEZV01000005">
    <property type="protein sequence ID" value="OGD67870.1"/>
    <property type="molecule type" value="Genomic_DNA"/>
</dbReference>
<dbReference type="SUPFAM" id="SSF50715">
    <property type="entry name" value="Ribosomal protein L25-like"/>
    <property type="match status" value="1"/>
</dbReference>
<keyword evidence="1 5" id="KW-0699">rRNA-binding</keyword>
<dbReference type="PANTHER" id="PTHR33284">
    <property type="entry name" value="RIBOSOMAL PROTEIN L25/GLN-TRNA SYNTHETASE, ANTI-CODON-BINDING DOMAIN-CONTAINING PROTEIN"/>
    <property type="match status" value="1"/>
</dbReference>
<evidence type="ECO:0000256" key="5">
    <source>
        <dbReference type="HAMAP-Rule" id="MF_01334"/>
    </source>
</evidence>
<dbReference type="Proteomes" id="UP000176451">
    <property type="component" value="Unassembled WGS sequence"/>
</dbReference>
<dbReference type="GO" id="GO:0003735">
    <property type="term" value="F:structural constituent of ribosome"/>
    <property type="evidence" value="ECO:0007669"/>
    <property type="project" value="InterPro"/>
</dbReference>
<keyword evidence="4 5" id="KW-0687">Ribonucleoprotein</keyword>
<dbReference type="InterPro" id="IPR029751">
    <property type="entry name" value="Ribosomal_L25_dom"/>
</dbReference>
<feature type="region of interest" description="Disordered" evidence="6">
    <location>
        <begin position="179"/>
        <end position="247"/>
    </location>
</feature>
<dbReference type="Pfam" id="PF01386">
    <property type="entry name" value="Ribosomal_L25p"/>
    <property type="match status" value="1"/>
</dbReference>
<dbReference type="HAMAP" id="MF_01334">
    <property type="entry name" value="Ribosomal_bL25_CTC"/>
    <property type="match status" value="1"/>
</dbReference>
<feature type="domain" description="Large ribosomal subunit protein bL25 beta" evidence="8">
    <location>
        <begin position="100"/>
        <end position="185"/>
    </location>
</feature>
<evidence type="ECO:0000256" key="6">
    <source>
        <dbReference type="SAM" id="MobiDB-lite"/>
    </source>
</evidence>
<feature type="compositionally biased region" description="Basic and acidic residues" evidence="6">
    <location>
        <begin position="185"/>
        <end position="227"/>
    </location>
</feature>
<dbReference type="InterPro" id="IPR011035">
    <property type="entry name" value="Ribosomal_bL25/Gln-tRNA_synth"/>
</dbReference>
<comment type="caution">
    <text evidence="9">The sequence shown here is derived from an EMBL/GenBank/DDBJ whole genome shotgun (WGS) entry which is preliminary data.</text>
</comment>
<keyword evidence="3 5" id="KW-0689">Ribosomal protein</keyword>
<dbReference type="GO" id="GO:0008097">
    <property type="term" value="F:5S rRNA binding"/>
    <property type="evidence" value="ECO:0007669"/>
    <property type="project" value="InterPro"/>
</dbReference>
<dbReference type="Gene3D" id="2.170.120.20">
    <property type="entry name" value="Ribosomal protein L25, beta domain"/>
    <property type="match status" value="1"/>
</dbReference>
<comment type="similarity">
    <text evidence="5">Belongs to the bacterial ribosomal protein bL25 family. CTC subfamily.</text>
</comment>
<dbReference type="STRING" id="1797469.A3F08_00435"/>
<dbReference type="AlphaFoldDB" id="A0A1F5EKL0"/>
<dbReference type="GO" id="GO:0006412">
    <property type="term" value="P:translation"/>
    <property type="evidence" value="ECO:0007669"/>
    <property type="project" value="UniProtKB-UniRule"/>
</dbReference>